<evidence type="ECO:0000256" key="1">
    <source>
        <dbReference type="SAM" id="MobiDB-lite"/>
    </source>
</evidence>
<feature type="non-terminal residue" evidence="2">
    <location>
        <position position="82"/>
    </location>
</feature>
<dbReference type="AlphaFoldDB" id="A0A392PYQ2"/>
<keyword evidence="3" id="KW-1185">Reference proteome</keyword>
<accession>A0A392PYQ2</accession>
<evidence type="ECO:0000313" key="3">
    <source>
        <dbReference type="Proteomes" id="UP000265520"/>
    </source>
</evidence>
<evidence type="ECO:0000313" key="2">
    <source>
        <dbReference type="EMBL" id="MCI17231.1"/>
    </source>
</evidence>
<dbReference type="Proteomes" id="UP000265520">
    <property type="component" value="Unassembled WGS sequence"/>
</dbReference>
<feature type="region of interest" description="Disordered" evidence="1">
    <location>
        <begin position="1"/>
        <end position="54"/>
    </location>
</feature>
<organism evidence="2 3">
    <name type="scientific">Trifolium medium</name>
    <dbReference type="NCBI Taxonomy" id="97028"/>
    <lineage>
        <taxon>Eukaryota</taxon>
        <taxon>Viridiplantae</taxon>
        <taxon>Streptophyta</taxon>
        <taxon>Embryophyta</taxon>
        <taxon>Tracheophyta</taxon>
        <taxon>Spermatophyta</taxon>
        <taxon>Magnoliopsida</taxon>
        <taxon>eudicotyledons</taxon>
        <taxon>Gunneridae</taxon>
        <taxon>Pentapetalae</taxon>
        <taxon>rosids</taxon>
        <taxon>fabids</taxon>
        <taxon>Fabales</taxon>
        <taxon>Fabaceae</taxon>
        <taxon>Papilionoideae</taxon>
        <taxon>50 kb inversion clade</taxon>
        <taxon>NPAAA clade</taxon>
        <taxon>Hologalegina</taxon>
        <taxon>IRL clade</taxon>
        <taxon>Trifolieae</taxon>
        <taxon>Trifolium</taxon>
    </lineage>
</organism>
<protein>
    <submittedName>
        <fullName evidence="2">Uncharacterized protein</fullName>
    </submittedName>
</protein>
<feature type="compositionally biased region" description="Basic residues" evidence="1">
    <location>
        <begin position="1"/>
        <end position="13"/>
    </location>
</feature>
<reference evidence="2 3" key="1">
    <citation type="journal article" date="2018" name="Front. Plant Sci.">
        <title>Red Clover (Trifolium pratense) and Zigzag Clover (T. medium) - A Picture of Genomic Similarities and Differences.</title>
        <authorList>
            <person name="Dluhosova J."/>
            <person name="Istvanek J."/>
            <person name="Nedelnik J."/>
            <person name="Repkova J."/>
        </authorList>
    </citation>
    <scope>NUCLEOTIDE SEQUENCE [LARGE SCALE GENOMIC DNA]</scope>
    <source>
        <strain evidence="3">cv. 10/8</strain>
        <tissue evidence="2">Leaf</tissue>
    </source>
</reference>
<comment type="caution">
    <text evidence="2">The sequence shown here is derived from an EMBL/GenBank/DDBJ whole genome shotgun (WGS) entry which is preliminary data.</text>
</comment>
<dbReference type="EMBL" id="LXQA010104504">
    <property type="protein sequence ID" value="MCI17231.1"/>
    <property type="molecule type" value="Genomic_DNA"/>
</dbReference>
<name>A0A392PYQ2_9FABA</name>
<sequence length="82" mass="9423">MLKKVLGKGKQTHSPREDEPVKKKRSTRSHARGEGGSTQQPPPQAQQDQQQGYVASLVDNYPYLASCQRSWSDRFYREECKK</sequence>
<proteinExistence type="predicted"/>